<feature type="region of interest" description="Disordered" evidence="1">
    <location>
        <begin position="865"/>
        <end position="952"/>
    </location>
</feature>
<evidence type="ECO:0000259" key="2">
    <source>
        <dbReference type="PROSITE" id="PS51293"/>
    </source>
</evidence>
<proteinExistence type="predicted"/>
<dbReference type="SUPFAM" id="SSF46689">
    <property type="entry name" value="Homeodomain-like"/>
    <property type="match status" value="2"/>
</dbReference>
<feature type="compositionally biased region" description="Polar residues" evidence="1">
    <location>
        <begin position="941"/>
        <end position="952"/>
    </location>
</feature>
<evidence type="ECO:0000313" key="4">
    <source>
        <dbReference type="Proteomes" id="UP000076871"/>
    </source>
</evidence>
<dbReference type="EMBL" id="KV427621">
    <property type="protein sequence ID" value="KZT07101.1"/>
    <property type="molecule type" value="Genomic_DNA"/>
</dbReference>
<dbReference type="InterPro" id="IPR001005">
    <property type="entry name" value="SANT/Myb"/>
</dbReference>
<feature type="region of interest" description="Disordered" evidence="1">
    <location>
        <begin position="675"/>
        <end position="749"/>
    </location>
</feature>
<name>A0A165EI75_9APHY</name>
<dbReference type="InterPro" id="IPR051571">
    <property type="entry name" value="N-CoR_corepressor"/>
</dbReference>
<feature type="compositionally biased region" description="Polar residues" evidence="1">
    <location>
        <begin position="163"/>
        <end position="174"/>
    </location>
</feature>
<organism evidence="3 4">
    <name type="scientific">Laetiporus sulphureus 93-53</name>
    <dbReference type="NCBI Taxonomy" id="1314785"/>
    <lineage>
        <taxon>Eukaryota</taxon>
        <taxon>Fungi</taxon>
        <taxon>Dikarya</taxon>
        <taxon>Basidiomycota</taxon>
        <taxon>Agaricomycotina</taxon>
        <taxon>Agaricomycetes</taxon>
        <taxon>Polyporales</taxon>
        <taxon>Laetiporus</taxon>
    </lineage>
</organism>
<feature type="compositionally biased region" description="Polar residues" evidence="1">
    <location>
        <begin position="705"/>
        <end position="714"/>
    </location>
</feature>
<feature type="region of interest" description="Disordered" evidence="1">
    <location>
        <begin position="224"/>
        <end position="266"/>
    </location>
</feature>
<dbReference type="OrthoDB" id="10258692at2759"/>
<feature type="compositionally biased region" description="Basic and acidic residues" evidence="1">
    <location>
        <begin position="244"/>
        <end position="257"/>
    </location>
</feature>
<feature type="compositionally biased region" description="Low complexity" evidence="1">
    <location>
        <begin position="733"/>
        <end position="743"/>
    </location>
</feature>
<dbReference type="CDD" id="cd00167">
    <property type="entry name" value="SANT"/>
    <property type="match status" value="2"/>
</dbReference>
<dbReference type="Gene3D" id="1.10.10.60">
    <property type="entry name" value="Homeodomain-like"/>
    <property type="match status" value="2"/>
</dbReference>
<dbReference type="PANTHER" id="PTHR13992">
    <property type="entry name" value="NUCLEAR RECEPTOR CO-REPRESSOR RELATED NCOR"/>
    <property type="match status" value="1"/>
</dbReference>
<dbReference type="GO" id="GO:0034967">
    <property type="term" value="C:Set3 complex"/>
    <property type="evidence" value="ECO:0007669"/>
    <property type="project" value="TreeGrafter"/>
</dbReference>
<accession>A0A165EI75</accession>
<keyword evidence="4" id="KW-1185">Reference proteome</keyword>
<dbReference type="GO" id="GO:0006357">
    <property type="term" value="P:regulation of transcription by RNA polymerase II"/>
    <property type="evidence" value="ECO:0007669"/>
    <property type="project" value="TreeGrafter"/>
</dbReference>
<feature type="region of interest" description="Disordered" evidence="1">
    <location>
        <begin position="316"/>
        <end position="343"/>
    </location>
</feature>
<dbReference type="InParanoid" id="A0A165EI75"/>
<dbReference type="Pfam" id="PF00249">
    <property type="entry name" value="Myb_DNA-binding"/>
    <property type="match status" value="2"/>
</dbReference>
<gene>
    <name evidence="3" type="ORF">LAESUDRAFT_758902</name>
</gene>
<feature type="compositionally biased region" description="Polar residues" evidence="1">
    <location>
        <begin position="919"/>
        <end position="928"/>
    </location>
</feature>
<dbReference type="RefSeq" id="XP_040764841.1">
    <property type="nucleotide sequence ID" value="XM_040912514.1"/>
</dbReference>
<dbReference type="InterPro" id="IPR017884">
    <property type="entry name" value="SANT_dom"/>
</dbReference>
<dbReference type="PROSITE" id="PS51293">
    <property type="entry name" value="SANT"/>
    <property type="match status" value="2"/>
</dbReference>
<evidence type="ECO:0000313" key="3">
    <source>
        <dbReference type="EMBL" id="KZT07101.1"/>
    </source>
</evidence>
<feature type="region of interest" description="Disordered" evidence="1">
    <location>
        <begin position="156"/>
        <end position="180"/>
    </location>
</feature>
<evidence type="ECO:0000256" key="1">
    <source>
        <dbReference type="SAM" id="MobiDB-lite"/>
    </source>
</evidence>
<dbReference type="AlphaFoldDB" id="A0A165EI75"/>
<protein>
    <recommendedName>
        <fullName evidence="2">SANT domain-containing protein</fullName>
    </recommendedName>
</protein>
<dbReference type="STRING" id="1314785.A0A165EI75"/>
<feature type="domain" description="SANT" evidence="2">
    <location>
        <begin position="806"/>
        <end position="857"/>
    </location>
</feature>
<dbReference type="PANTHER" id="PTHR13992:SF39">
    <property type="entry name" value="SMRTER, ISOFORM G"/>
    <property type="match status" value="1"/>
</dbReference>
<reference evidence="3 4" key="1">
    <citation type="journal article" date="2016" name="Mol. Biol. Evol.">
        <title>Comparative Genomics of Early-Diverging Mushroom-Forming Fungi Provides Insights into the Origins of Lignocellulose Decay Capabilities.</title>
        <authorList>
            <person name="Nagy L.G."/>
            <person name="Riley R."/>
            <person name="Tritt A."/>
            <person name="Adam C."/>
            <person name="Daum C."/>
            <person name="Floudas D."/>
            <person name="Sun H."/>
            <person name="Yadav J.S."/>
            <person name="Pangilinan J."/>
            <person name="Larsson K.H."/>
            <person name="Matsuura K."/>
            <person name="Barry K."/>
            <person name="Labutti K."/>
            <person name="Kuo R."/>
            <person name="Ohm R.A."/>
            <person name="Bhattacharya S.S."/>
            <person name="Shirouzu T."/>
            <person name="Yoshinaga Y."/>
            <person name="Martin F.M."/>
            <person name="Grigoriev I.V."/>
            <person name="Hibbett D.S."/>
        </authorList>
    </citation>
    <scope>NUCLEOTIDE SEQUENCE [LARGE SCALE GENOMIC DNA]</scope>
    <source>
        <strain evidence="3 4">93-53</strain>
    </source>
</reference>
<dbReference type="InterPro" id="IPR009057">
    <property type="entry name" value="Homeodomain-like_sf"/>
</dbReference>
<feature type="compositionally biased region" description="Polar residues" evidence="1">
    <location>
        <begin position="890"/>
        <end position="901"/>
    </location>
</feature>
<feature type="domain" description="SANT" evidence="2">
    <location>
        <begin position="583"/>
        <end position="634"/>
    </location>
</feature>
<dbReference type="Proteomes" id="UP000076871">
    <property type="component" value="Unassembled WGS sequence"/>
</dbReference>
<dbReference type="SMART" id="SM00717">
    <property type="entry name" value="SANT"/>
    <property type="match status" value="2"/>
</dbReference>
<dbReference type="GeneID" id="63829542"/>
<sequence>MSLPPTPAHRPPTPDIAKAIQIVQNAQDAPDRIASMSPVPGLTIGMPQEVVPKEEASSTSPEASQNDIVLHRPISVSRRRSFTGMSDMDMSPPPSPHTPAESMFTLVITEQNDDGRIDARGLGPYTEQMEELDAEIPGLTQTEMATSIKHIREAIPELPPSSPTVSSIRSTPQRRPSVEELPPIDGELAVSRPEDHAHVVGPEMTEEADNVAKASTPVAENVVKQDQSHVSDGQLPLPTTLDGTAKEKHSLVPHDRTSLPTLPDKAADDEYPRVVEEQSTLRADEDITMDDVRPHVVLAQPSAPKQTARLVAQQFEADSRPVQTDGVPIEEDAAENRSRQPNGVTVEQVAAENRPAQPKDVAMEQLGSGIRPETQETISLYDGLRMVVMARLRHDRQTKEERVQPVLIGNLTIAGFPTSRERTSPRSVMREVFDGEWMQTKREDFIRARPSLETLFAERQAVITRKVQKLREEYLALNERWKVHCAKLDEVAKAAALSEAAANAGRTTRRSAAMGDAVRTDLEMEQIIASLGNEELTDANHLGARNAATIPDMVSVTNGSVTYLFDDTNNEVDDPATFYAPETGFDDWTKEEKTILLEKYVLYPKQFGVIADFLPNKTPAQCVTYYYLHKNKIVNFREILSQHTASKRKRGGRRAAKKKANALLTDIRDHDAEVLRGSTTSGYATRRKRAPRNTDGESRRPAVSRRSTAQAGNSTTPTPDPEVEPRRRRRTTRPTARAVAAMEQEAEEESAQEFEMKTVKRVRRSRKVRSTETVVSPIVPEEVQMLFSETKFIDQTELTARKKITPGMVYWSEEDKELFLDLLAQHGADFKRIAASMPNKTTIQVSAYYKSNLAELNLAKVVANAPKRSSSPDGVSDAYKDASVPGSGVITPTTGRSTPQLSAFGFGMSRATDDATGSPAMQQTATATERSREASLALPRSVTSATPSSYGIQTRPASVGCVRVPYGAMSEFPEHALPPHMRSSPSAPPHPLAAGPIIGDSSSFVSPLPTNGAPATLTMTFPSSFAYANLSPSHFAGDQRPAMRATFMRGVTPSSAPSSSTMTFDSSTFTQHAWTLRTTPNDLVPGMPATLQTTDDLVAYIEHRTRMAGERPSDFM</sequence>